<sequence length="148" mass="16369">MRSLLITATLLALASAAPALAQSYAHATSQYDDRDDSRDPQETRHDERQDNRYDDREGSRYDRGQAYDGRGAAPGGDYGYRDNGRGADGDQGAYQQDRYRPASRRHHRRAGGAAVSRYTAAGRPVYYNDGMIRTGRDYPAGTVGLNGY</sequence>
<feature type="compositionally biased region" description="Basic residues" evidence="1">
    <location>
        <begin position="101"/>
        <end position="110"/>
    </location>
</feature>
<name>A0ABW6CT64_9CAUL</name>
<dbReference type="RefSeq" id="WP_377371490.1">
    <property type="nucleotide sequence ID" value="NZ_JAOTJD010000050.1"/>
</dbReference>
<feature type="signal peptide" evidence="2">
    <location>
        <begin position="1"/>
        <end position="21"/>
    </location>
</feature>
<organism evidence="3 4">
    <name type="scientific">Phenylobacterium ferrooxidans</name>
    <dbReference type="NCBI Taxonomy" id="2982689"/>
    <lineage>
        <taxon>Bacteria</taxon>
        <taxon>Pseudomonadati</taxon>
        <taxon>Pseudomonadota</taxon>
        <taxon>Alphaproteobacteria</taxon>
        <taxon>Caulobacterales</taxon>
        <taxon>Caulobacteraceae</taxon>
        <taxon>Phenylobacterium</taxon>
    </lineage>
</organism>
<keyword evidence="4" id="KW-1185">Reference proteome</keyword>
<feature type="region of interest" description="Disordered" evidence="1">
    <location>
        <begin position="21"/>
        <end position="114"/>
    </location>
</feature>
<evidence type="ECO:0000313" key="4">
    <source>
        <dbReference type="Proteomes" id="UP001598130"/>
    </source>
</evidence>
<feature type="compositionally biased region" description="Basic and acidic residues" evidence="1">
    <location>
        <begin position="79"/>
        <end position="88"/>
    </location>
</feature>
<evidence type="ECO:0000313" key="3">
    <source>
        <dbReference type="EMBL" id="MFD3266215.1"/>
    </source>
</evidence>
<evidence type="ECO:0000256" key="1">
    <source>
        <dbReference type="SAM" id="MobiDB-lite"/>
    </source>
</evidence>
<gene>
    <name evidence="3" type="ORF">OCL97_19905</name>
</gene>
<comment type="caution">
    <text evidence="3">The sequence shown here is derived from an EMBL/GenBank/DDBJ whole genome shotgun (WGS) entry which is preliminary data.</text>
</comment>
<feature type="compositionally biased region" description="Basic and acidic residues" evidence="1">
    <location>
        <begin position="31"/>
        <end position="65"/>
    </location>
</feature>
<dbReference type="EMBL" id="JAOTJD010000050">
    <property type="protein sequence ID" value="MFD3266215.1"/>
    <property type="molecule type" value="Genomic_DNA"/>
</dbReference>
<evidence type="ECO:0000256" key="2">
    <source>
        <dbReference type="SAM" id="SignalP"/>
    </source>
</evidence>
<reference evidence="3 4" key="1">
    <citation type="submission" date="2022-09" db="EMBL/GenBank/DDBJ databases">
        <title>New species of Phenylobacterium.</title>
        <authorList>
            <person name="Mieszkin S."/>
        </authorList>
    </citation>
    <scope>NUCLEOTIDE SEQUENCE [LARGE SCALE GENOMIC DNA]</scope>
    <source>
        <strain evidence="3 4">HK31-G</strain>
    </source>
</reference>
<proteinExistence type="predicted"/>
<keyword evidence="2" id="KW-0732">Signal</keyword>
<feature type="chain" id="PRO_5045694707" evidence="2">
    <location>
        <begin position="22"/>
        <end position="148"/>
    </location>
</feature>
<accession>A0ABW6CT64</accession>
<protein>
    <submittedName>
        <fullName evidence="3">Uncharacterized protein</fullName>
    </submittedName>
</protein>
<dbReference type="Proteomes" id="UP001598130">
    <property type="component" value="Unassembled WGS sequence"/>
</dbReference>